<feature type="domain" description="Beta-ketoacyl-[acyl-carrier-protein] synthase III C-terminal" evidence="14">
    <location>
        <begin position="411"/>
        <end position="491"/>
    </location>
</feature>
<evidence type="ECO:0000256" key="5">
    <source>
        <dbReference type="ARBA" id="ARBA00022692"/>
    </source>
</evidence>
<evidence type="ECO:0000256" key="1">
    <source>
        <dbReference type="ARBA" id="ARBA00004370"/>
    </source>
</evidence>
<evidence type="ECO:0000256" key="9">
    <source>
        <dbReference type="ARBA" id="ARBA00047375"/>
    </source>
</evidence>
<keyword evidence="4 10" id="KW-0808">Transferase</keyword>
<dbReference type="FunFam" id="3.40.47.10:FF:000028">
    <property type="entry name" value="3-ketoacyl-CoA synthase"/>
    <property type="match status" value="1"/>
</dbReference>
<protein>
    <recommendedName>
        <fullName evidence="10">3-ketoacyl-CoA synthase</fullName>
        <ecNumber evidence="10">2.3.1.-</ecNumber>
    </recommendedName>
</protein>
<feature type="region of interest" description="Disordered" evidence="11">
    <location>
        <begin position="1"/>
        <end position="21"/>
    </location>
</feature>
<comment type="pathway">
    <text evidence="2 10">Lipid metabolism; fatty acid biosynthesis.</text>
</comment>
<evidence type="ECO:0000256" key="8">
    <source>
        <dbReference type="ARBA" id="ARBA00023315"/>
    </source>
</evidence>
<evidence type="ECO:0000256" key="12">
    <source>
        <dbReference type="SAM" id="Phobius"/>
    </source>
</evidence>
<dbReference type="Pfam" id="PF08392">
    <property type="entry name" value="FAE1_CUT1_RppA"/>
    <property type="match status" value="1"/>
</dbReference>
<name>A0AAQ3KYP1_9LILI</name>
<feature type="transmembrane region" description="Helical" evidence="12">
    <location>
        <begin position="85"/>
        <end position="106"/>
    </location>
</feature>
<dbReference type="GO" id="GO:0006633">
    <property type="term" value="P:fatty acid biosynthetic process"/>
    <property type="evidence" value="ECO:0007669"/>
    <property type="project" value="InterPro"/>
</dbReference>
<sequence>MSETELRSQNSSASALLGNEQQQKKKKLPSFLQSVSLKHVKLGYHYLITNALYLLLLPLLAAVCVRLSSSFDSEDLHLLWDALRFNLVTVVIGSAVVVFLLTVYFIKRPRPVYLLDFSCFKPDAGCKCPRERFVRQSVGTGIFTEENLAFQKKILERSGLGQSTYFPEALLTAPPRPCMAEARKEAEMVMFGAIDDLLAKTGVKPKDIGILIVNCSLFNPTPSLSAMVVNHYKLRGNIVSYNLGGMGCSAGLISIDLAKQLLQVHRNSYALVVSMENITLNWYMGNNRSMLVSNCIFRVGGAAIMLTNRRSECRRSKYQLIHTVRTNRGADGRAYGCVFQEEDEAGKVGVALSKDLMAVAGEALKTNITTLGPLVLPMSEQLIFFATLVLRKVFKMKKVVPYIPDFKMAFEHFCIHAGGRAVLDELEKNLQLSEWHMEPSRMTLYRFGNTSSSSLWYELGYTEAKGRMKKGDRTWQIAFGSGFKCNSAMWRALRTIDPATEKETPWSEEIHEFPVHVPRMEAVKA</sequence>
<feature type="transmembrane region" description="Helical" evidence="12">
    <location>
        <begin position="44"/>
        <end position="65"/>
    </location>
</feature>
<comment type="catalytic activity">
    <reaction evidence="9">
        <text>a very-long-chain acyl-CoA + malonyl-CoA + H(+) = a very-long-chain 3-oxoacyl-CoA + CO2 + CoA</text>
        <dbReference type="Rhea" id="RHEA:32727"/>
        <dbReference type="ChEBI" id="CHEBI:15378"/>
        <dbReference type="ChEBI" id="CHEBI:16526"/>
        <dbReference type="ChEBI" id="CHEBI:57287"/>
        <dbReference type="ChEBI" id="CHEBI:57384"/>
        <dbReference type="ChEBI" id="CHEBI:90725"/>
        <dbReference type="ChEBI" id="CHEBI:90736"/>
        <dbReference type="EC" id="2.3.1.199"/>
    </reaction>
</comment>
<evidence type="ECO:0000259" key="14">
    <source>
        <dbReference type="Pfam" id="PF08541"/>
    </source>
</evidence>
<evidence type="ECO:0000256" key="2">
    <source>
        <dbReference type="ARBA" id="ARBA00005194"/>
    </source>
</evidence>
<accession>A0AAQ3KYP1</accession>
<keyword evidence="8 10" id="KW-0012">Acyltransferase</keyword>
<evidence type="ECO:0000256" key="7">
    <source>
        <dbReference type="ARBA" id="ARBA00023136"/>
    </source>
</evidence>
<organism evidence="15 16">
    <name type="scientific">Canna indica</name>
    <name type="common">Indian-shot</name>
    <dbReference type="NCBI Taxonomy" id="4628"/>
    <lineage>
        <taxon>Eukaryota</taxon>
        <taxon>Viridiplantae</taxon>
        <taxon>Streptophyta</taxon>
        <taxon>Embryophyta</taxon>
        <taxon>Tracheophyta</taxon>
        <taxon>Spermatophyta</taxon>
        <taxon>Magnoliopsida</taxon>
        <taxon>Liliopsida</taxon>
        <taxon>Zingiberales</taxon>
        <taxon>Cannaceae</taxon>
        <taxon>Canna</taxon>
    </lineage>
</organism>
<evidence type="ECO:0000256" key="11">
    <source>
        <dbReference type="SAM" id="MobiDB-lite"/>
    </source>
</evidence>
<dbReference type="EMBL" id="CP136897">
    <property type="protein sequence ID" value="WOL17020.1"/>
    <property type="molecule type" value="Genomic_DNA"/>
</dbReference>
<gene>
    <name evidence="15" type="ORF">Cni_G25809</name>
</gene>
<dbReference type="GO" id="GO:0009922">
    <property type="term" value="F:fatty acid elongase activity"/>
    <property type="evidence" value="ECO:0007669"/>
    <property type="project" value="UniProtKB-EC"/>
</dbReference>
<comment type="subcellular location">
    <subcellularLocation>
        <location evidence="1">Membrane</location>
    </subcellularLocation>
</comment>
<dbReference type="PANTHER" id="PTHR31561">
    <property type="entry name" value="3-KETOACYL-COA SYNTHASE"/>
    <property type="match status" value="1"/>
</dbReference>
<dbReference type="InterPro" id="IPR016039">
    <property type="entry name" value="Thiolase-like"/>
</dbReference>
<evidence type="ECO:0000259" key="13">
    <source>
        <dbReference type="Pfam" id="PF08392"/>
    </source>
</evidence>
<keyword evidence="6 12" id="KW-1133">Transmembrane helix</keyword>
<evidence type="ECO:0000313" key="16">
    <source>
        <dbReference type="Proteomes" id="UP001327560"/>
    </source>
</evidence>
<dbReference type="Proteomes" id="UP001327560">
    <property type="component" value="Chromosome 8"/>
</dbReference>
<dbReference type="PIRSF" id="PIRSF036417">
    <property type="entry name" value="3-ktacl-CoA_syn"/>
    <property type="match status" value="1"/>
</dbReference>
<dbReference type="InterPro" id="IPR012392">
    <property type="entry name" value="3-ktacl-CoA_syn"/>
</dbReference>
<keyword evidence="5 12" id="KW-0812">Transmembrane</keyword>
<dbReference type="EC" id="2.3.1.-" evidence="10"/>
<proteinExistence type="inferred from homology"/>
<reference evidence="15 16" key="1">
    <citation type="submission" date="2023-10" db="EMBL/GenBank/DDBJ databases">
        <title>Chromosome-scale genome assembly provides insights into flower coloration mechanisms of Canna indica.</title>
        <authorList>
            <person name="Li C."/>
        </authorList>
    </citation>
    <scope>NUCLEOTIDE SEQUENCE [LARGE SCALE GENOMIC DNA]</scope>
    <source>
        <tissue evidence="15">Flower</tissue>
    </source>
</reference>
<keyword evidence="16" id="KW-1185">Reference proteome</keyword>
<dbReference type="SUPFAM" id="SSF53901">
    <property type="entry name" value="Thiolase-like"/>
    <property type="match status" value="2"/>
</dbReference>
<evidence type="ECO:0000256" key="6">
    <source>
        <dbReference type="ARBA" id="ARBA00022989"/>
    </source>
</evidence>
<dbReference type="AlphaFoldDB" id="A0AAQ3KYP1"/>
<dbReference type="Pfam" id="PF08541">
    <property type="entry name" value="ACP_syn_III_C"/>
    <property type="match status" value="1"/>
</dbReference>
<dbReference type="GO" id="GO:0016020">
    <property type="term" value="C:membrane"/>
    <property type="evidence" value="ECO:0007669"/>
    <property type="project" value="UniProtKB-SubCell"/>
</dbReference>
<evidence type="ECO:0000313" key="15">
    <source>
        <dbReference type="EMBL" id="WOL17020.1"/>
    </source>
</evidence>
<comment type="similarity">
    <text evidence="3 10">Belongs to the thiolase-like superfamily. Chalcone/stilbene synthases family.</text>
</comment>
<evidence type="ECO:0000256" key="10">
    <source>
        <dbReference type="PIRNR" id="PIRNR036417"/>
    </source>
</evidence>
<keyword evidence="7 12" id="KW-0472">Membrane</keyword>
<dbReference type="InterPro" id="IPR013747">
    <property type="entry name" value="ACP_syn_III_C"/>
</dbReference>
<dbReference type="InterPro" id="IPR013601">
    <property type="entry name" value="FAE1_typ3_polyketide_synth"/>
</dbReference>
<feature type="domain" description="FAE" evidence="13">
    <location>
        <begin position="104"/>
        <end position="393"/>
    </location>
</feature>
<evidence type="ECO:0000256" key="4">
    <source>
        <dbReference type="ARBA" id="ARBA00022679"/>
    </source>
</evidence>
<dbReference type="CDD" id="cd00831">
    <property type="entry name" value="CHS_like"/>
    <property type="match status" value="1"/>
</dbReference>
<dbReference type="Gene3D" id="3.40.47.10">
    <property type="match status" value="1"/>
</dbReference>
<evidence type="ECO:0000256" key="3">
    <source>
        <dbReference type="ARBA" id="ARBA00005531"/>
    </source>
</evidence>